<gene>
    <name evidence="1" type="ORF">PanWU01x14_130600</name>
</gene>
<proteinExistence type="predicted"/>
<dbReference type="Proteomes" id="UP000237105">
    <property type="component" value="Unassembled WGS sequence"/>
</dbReference>
<evidence type="ECO:0000313" key="1">
    <source>
        <dbReference type="EMBL" id="PON63586.1"/>
    </source>
</evidence>
<dbReference type="AlphaFoldDB" id="A0A2P5CRG5"/>
<organism evidence="1 2">
    <name type="scientific">Parasponia andersonii</name>
    <name type="common">Sponia andersonii</name>
    <dbReference type="NCBI Taxonomy" id="3476"/>
    <lineage>
        <taxon>Eukaryota</taxon>
        <taxon>Viridiplantae</taxon>
        <taxon>Streptophyta</taxon>
        <taxon>Embryophyta</taxon>
        <taxon>Tracheophyta</taxon>
        <taxon>Spermatophyta</taxon>
        <taxon>Magnoliopsida</taxon>
        <taxon>eudicotyledons</taxon>
        <taxon>Gunneridae</taxon>
        <taxon>Pentapetalae</taxon>
        <taxon>rosids</taxon>
        <taxon>fabids</taxon>
        <taxon>Rosales</taxon>
        <taxon>Cannabaceae</taxon>
        <taxon>Parasponia</taxon>
    </lineage>
</organism>
<dbReference type="EMBL" id="JXTB01000103">
    <property type="protein sequence ID" value="PON63586.1"/>
    <property type="molecule type" value="Genomic_DNA"/>
</dbReference>
<comment type="caution">
    <text evidence="1">The sequence shown here is derived from an EMBL/GenBank/DDBJ whole genome shotgun (WGS) entry which is preliminary data.</text>
</comment>
<reference evidence="2" key="1">
    <citation type="submission" date="2016-06" db="EMBL/GenBank/DDBJ databases">
        <title>Parallel loss of symbiosis genes in relatives of nitrogen-fixing non-legume Parasponia.</title>
        <authorList>
            <person name="Van Velzen R."/>
            <person name="Holmer R."/>
            <person name="Bu F."/>
            <person name="Rutten L."/>
            <person name="Van Zeijl A."/>
            <person name="Liu W."/>
            <person name="Santuari L."/>
            <person name="Cao Q."/>
            <person name="Sharma T."/>
            <person name="Shen D."/>
            <person name="Roswanjaya Y."/>
            <person name="Wardhani T."/>
            <person name="Kalhor M.S."/>
            <person name="Jansen J."/>
            <person name="Van den Hoogen J."/>
            <person name="Gungor B."/>
            <person name="Hartog M."/>
            <person name="Hontelez J."/>
            <person name="Verver J."/>
            <person name="Yang W.-C."/>
            <person name="Schijlen E."/>
            <person name="Repin R."/>
            <person name="Schilthuizen M."/>
            <person name="Schranz E."/>
            <person name="Heidstra R."/>
            <person name="Miyata K."/>
            <person name="Fedorova E."/>
            <person name="Kohlen W."/>
            <person name="Bisseling T."/>
            <person name="Smit S."/>
            <person name="Geurts R."/>
        </authorList>
    </citation>
    <scope>NUCLEOTIDE SEQUENCE [LARGE SCALE GENOMIC DNA]</scope>
    <source>
        <strain evidence="2">cv. WU1-14</strain>
    </source>
</reference>
<accession>A0A2P5CRG5</accession>
<evidence type="ECO:0000313" key="2">
    <source>
        <dbReference type="Proteomes" id="UP000237105"/>
    </source>
</evidence>
<protein>
    <submittedName>
        <fullName evidence="1">Uncharacterized protein</fullName>
    </submittedName>
</protein>
<feature type="non-terminal residue" evidence="1">
    <location>
        <position position="1"/>
    </location>
</feature>
<name>A0A2P5CRG5_PARAD</name>
<sequence length="107" mass="11994">GRCDGLETEDTEIHNSIKDTLGGLEADLRRAIESLYLEIAKVQDLFQKELTNVLVRVDKMGSELALCKQAVDTGVTTTTTIEIRKIEVPKQKTFNGTRNARKVENFL</sequence>
<keyword evidence="2" id="KW-1185">Reference proteome</keyword>